<gene>
    <name evidence="5" type="ORF">H9838_01000</name>
</gene>
<feature type="region of interest" description="Disordered" evidence="2">
    <location>
        <begin position="1"/>
        <end position="115"/>
    </location>
</feature>
<keyword evidence="3" id="KW-1133">Transmembrane helix</keyword>
<dbReference type="InterPro" id="IPR004474">
    <property type="entry name" value="LytR_CpsA_psr"/>
</dbReference>
<name>A0A9D2C0H3_9FIRM</name>
<evidence type="ECO:0000259" key="4">
    <source>
        <dbReference type="Pfam" id="PF03816"/>
    </source>
</evidence>
<keyword evidence="3" id="KW-0472">Membrane</keyword>
<evidence type="ECO:0000256" key="3">
    <source>
        <dbReference type="SAM" id="Phobius"/>
    </source>
</evidence>
<comment type="similarity">
    <text evidence="1">Belongs to the LytR/CpsA/Psr (LCP) family.</text>
</comment>
<evidence type="ECO:0000256" key="1">
    <source>
        <dbReference type="ARBA" id="ARBA00006068"/>
    </source>
</evidence>
<dbReference type="Proteomes" id="UP000823915">
    <property type="component" value="Unassembled WGS sequence"/>
</dbReference>
<feature type="compositionally biased region" description="Basic and acidic residues" evidence="2">
    <location>
        <begin position="1"/>
        <end position="10"/>
    </location>
</feature>
<evidence type="ECO:0000256" key="2">
    <source>
        <dbReference type="SAM" id="MobiDB-lite"/>
    </source>
</evidence>
<dbReference type="PANTHER" id="PTHR33392">
    <property type="entry name" value="POLYISOPRENYL-TEICHOIC ACID--PEPTIDOGLYCAN TEICHOIC ACID TRANSFERASE TAGU"/>
    <property type="match status" value="1"/>
</dbReference>
<evidence type="ECO:0000313" key="6">
    <source>
        <dbReference type="Proteomes" id="UP000823915"/>
    </source>
</evidence>
<reference evidence="5" key="1">
    <citation type="journal article" date="2021" name="PeerJ">
        <title>Extensive microbial diversity within the chicken gut microbiome revealed by metagenomics and culture.</title>
        <authorList>
            <person name="Gilroy R."/>
            <person name="Ravi A."/>
            <person name="Getino M."/>
            <person name="Pursley I."/>
            <person name="Horton D.L."/>
            <person name="Alikhan N.F."/>
            <person name="Baker D."/>
            <person name="Gharbi K."/>
            <person name="Hall N."/>
            <person name="Watson M."/>
            <person name="Adriaenssens E.M."/>
            <person name="Foster-Nyarko E."/>
            <person name="Jarju S."/>
            <person name="Secka A."/>
            <person name="Antonio M."/>
            <person name="Oren A."/>
            <person name="Chaudhuri R.R."/>
            <person name="La Ragione R."/>
            <person name="Hildebrand F."/>
            <person name="Pallen M.J."/>
        </authorList>
    </citation>
    <scope>NUCLEOTIDE SEQUENCE</scope>
    <source>
        <strain evidence="5">1282</strain>
    </source>
</reference>
<dbReference type="EMBL" id="DXDU01000012">
    <property type="protein sequence ID" value="HIY25735.1"/>
    <property type="molecule type" value="Genomic_DNA"/>
</dbReference>
<organism evidence="5 6">
    <name type="scientific">Candidatus Acutalibacter pullistercoris</name>
    <dbReference type="NCBI Taxonomy" id="2838418"/>
    <lineage>
        <taxon>Bacteria</taxon>
        <taxon>Bacillati</taxon>
        <taxon>Bacillota</taxon>
        <taxon>Clostridia</taxon>
        <taxon>Eubacteriales</taxon>
        <taxon>Acutalibacteraceae</taxon>
        <taxon>Acutalibacter</taxon>
    </lineage>
</organism>
<proteinExistence type="inferred from homology"/>
<accession>A0A9D2C0H3</accession>
<feature type="compositionally biased region" description="Basic and acidic residues" evidence="2">
    <location>
        <begin position="69"/>
        <end position="81"/>
    </location>
</feature>
<dbReference type="AlphaFoldDB" id="A0A9D2C0H3"/>
<sequence length="451" mass="49439">MGKQQSDKPQGRHAGKAGEQTGRRREPLRDNYYYEQPPRHSREPMEFEDISSSSQGGGEFQDISSYSSDRQRQQDQRELRQASRQAASQSYPARSRGDQAWSGAPQGREAVRKPKKGAGRRVLSLALAVLVVALVGLAGAFLFVLSGLRVSPLSGDLADGGSAYSDSRVKNIALFGVDARDDSNEGRSDVLAILTVDNRRGTLKLTSILRDSQVYIEGYGYDKATHAYAYGGPELAVRTLNQTFHLDITDYVTVNFGEMAQIVDAFGGVEIALTADEKREINRNLWNLSVETEGLIKGTDYLADANGQVVDLLGSTYSDSVELLNGNQAVAYGRIREIDSDDARVSRQQQVLQALVAQLKKKNIFQYPGLLREVAAHCETSLGAGELLSLSPIVLRGLRLETLSIPGAEEAPSGSYTESGAWVYVYDTEQAAQHISRFIYEEDSPYWNGGV</sequence>
<dbReference type="Gene3D" id="3.40.630.190">
    <property type="entry name" value="LCP protein"/>
    <property type="match status" value="1"/>
</dbReference>
<comment type="caution">
    <text evidence="5">The sequence shown here is derived from an EMBL/GenBank/DDBJ whole genome shotgun (WGS) entry which is preliminary data.</text>
</comment>
<feature type="transmembrane region" description="Helical" evidence="3">
    <location>
        <begin position="122"/>
        <end position="145"/>
    </location>
</feature>
<reference evidence="5" key="2">
    <citation type="submission" date="2021-04" db="EMBL/GenBank/DDBJ databases">
        <authorList>
            <person name="Gilroy R."/>
        </authorList>
    </citation>
    <scope>NUCLEOTIDE SEQUENCE</scope>
    <source>
        <strain evidence="5">1282</strain>
    </source>
</reference>
<dbReference type="NCBIfam" id="TIGR00350">
    <property type="entry name" value="lytR_cpsA_psr"/>
    <property type="match status" value="1"/>
</dbReference>
<feature type="compositionally biased region" description="Polar residues" evidence="2">
    <location>
        <begin position="82"/>
        <end position="92"/>
    </location>
</feature>
<dbReference type="InterPro" id="IPR050922">
    <property type="entry name" value="LytR/CpsA/Psr_CW_biosynth"/>
</dbReference>
<dbReference type="Pfam" id="PF03816">
    <property type="entry name" value="LytR_cpsA_psr"/>
    <property type="match status" value="1"/>
</dbReference>
<protein>
    <submittedName>
        <fullName evidence="5">LCP family protein</fullName>
    </submittedName>
</protein>
<feature type="domain" description="Cell envelope-related transcriptional attenuator" evidence="4">
    <location>
        <begin position="187"/>
        <end position="360"/>
    </location>
</feature>
<dbReference type="PANTHER" id="PTHR33392:SF6">
    <property type="entry name" value="POLYISOPRENYL-TEICHOIC ACID--PEPTIDOGLYCAN TEICHOIC ACID TRANSFERASE TAGU"/>
    <property type="match status" value="1"/>
</dbReference>
<evidence type="ECO:0000313" key="5">
    <source>
        <dbReference type="EMBL" id="HIY25735.1"/>
    </source>
</evidence>
<keyword evidence="3" id="KW-0812">Transmembrane</keyword>